<feature type="region of interest" description="Disordered" evidence="1">
    <location>
        <begin position="301"/>
        <end position="367"/>
    </location>
</feature>
<feature type="compositionally biased region" description="Gly residues" evidence="1">
    <location>
        <begin position="330"/>
        <end position="358"/>
    </location>
</feature>
<dbReference type="EMBL" id="BMQJ01000029">
    <property type="protein sequence ID" value="GGQ31435.1"/>
    <property type="molecule type" value="Genomic_DNA"/>
</dbReference>
<name>A0ABQ2RGS9_9ACTN</name>
<dbReference type="Proteomes" id="UP000611554">
    <property type="component" value="Unassembled WGS sequence"/>
</dbReference>
<feature type="domain" description="DUF4158" evidence="2">
    <location>
        <begin position="9"/>
        <end position="156"/>
    </location>
</feature>
<dbReference type="InterPro" id="IPR025296">
    <property type="entry name" value="DUF4158"/>
</dbReference>
<evidence type="ECO:0000313" key="4">
    <source>
        <dbReference type="Proteomes" id="UP000611554"/>
    </source>
</evidence>
<keyword evidence="4" id="KW-1185">Reference proteome</keyword>
<accession>A0ABQ2RGS9</accession>
<proteinExistence type="predicted"/>
<reference evidence="4" key="1">
    <citation type="journal article" date="2019" name="Int. J. Syst. Evol. Microbiol.">
        <title>The Global Catalogue of Microorganisms (GCM) 10K type strain sequencing project: providing services to taxonomists for standard genome sequencing and annotation.</title>
        <authorList>
            <consortium name="The Broad Institute Genomics Platform"/>
            <consortium name="The Broad Institute Genome Sequencing Center for Infectious Disease"/>
            <person name="Wu L."/>
            <person name="Ma J."/>
        </authorList>
    </citation>
    <scope>NUCLEOTIDE SEQUENCE [LARGE SCALE GENOMIC DNA]</scope>
    <source>
        <strain evidence="4">JCM 3115</strain>
    </source>
</reference>
<evidence type="ECO:0000259" key="2">
    <source>
        <dbReference type="Pfam" id="PF13700"/>
    </source>
</evidence>
<sequence length="367" mass="40175">MSREPTGMDELVDHWTVLDDERDLVLEKRGGAQRLGFALVLKFYTRHGRFPRGRAEFSDEVVEFVARQVKVSGAEFGLYEWAGRTIERHRGQIRAHLGFRECSVADADKFTVWLTTDIAHAERNADRVREELLKRLREESVEPPTADRVTRMVRSALHNAEENWFLTVWERVPDAVRGRVLALVGEESEMAAAPGDEEDGDEESVLALVKSLPGNVSLESMLREIRKLRAIRAVGLPTGLFADTAPKVLAGWRQQAVVESPSHLRRRSPQSRLTLLAALLVEREREVTDTLVDLLRQHRPSAGDRRAGADQPVCAGGEHHLLPPRRAGPGASGHDGAVGGGGVQGGHPGPAAGGAGGLRGRDLPGSA</sequence>
<evidence type="ECO:0000313" key="3">
    <source>
        <dbReference type="EMBL" id="GGQ31435.1"/>
    </source>
</evidence>
<dbReference type="RefSeq" id="WP_229811974.1">
    <property type="nucleotide sequence ID" value="NZ_BMQJ01000029.1"/>
</dbReference>
<dbReference type="Pfam" id="PF13700">
    <property type="entry name" value="DUF4158"/>
    <property type="match status" value="1"/>
</dbReference>
<organism evidence="3 4">
    <name type="scientific">Streptosporangium pseudovulgare</name>
    <dbReference type="NCBI Taxonomy" id="35765"/>
    <lineage>
        <taxon>Bacteria</taxon>
        <taxon>Bacillati</taxon>
        <taxon>Actinomycetota</taxon>
        <taxon>Actinomycetes</taxon>
        <taxon>Streptosporangiales</taxon>
        <taxon>Streptosporangiaceae</taxon>
        <taxon>Streptosporangium</taxon>
    </lineage>
</organism>
<evidence type="ECO:0000256" key="1">
    <source>
        <dbReference type="SAM" id="MobiDB-lite"/>
    </source>
</evidence>
<comment type="caution">
    <text evidence="3">The sequence shown here is derived from an EMBL/GenBank/DDBJ whole genome shotgun (WGS) entry which is preliminary data.</text>
</comment>
<gene>
    <name evidence="3" type="ORF">GCM10010140_71960</name>
</gene>
<protein>
    <recommendedName>
        <fullName evidence="2">DUF4158 domain-containing protein</fullName>
    </recommendedName>
</protein>